<evidence type="ECO:0000259" key="4">
    <source>
        <dbReference type="Pfam" id="PF13193"/>
    </source>
</evidence>
<reference evidence="6" key="1">
    <citation type="journal article" date="2018" name="Front. Microbiol.">
        <title>Genome-Based Analysis Reveals the Taxonomy and Diversity of the Family Idiomarinaceae.</title>
        <authorList>
            <person name="Liu Y."/>
            <person name="Lai Q."/>
            <person name="Shao Z."/>
        </authorList>
    </citation>
    <scope>NUCLEOTIDE SEQUENCE [LARGE SCALE GENOMIC DNA]</scope>
    <source>
        <strain evidence="6">c121</strain>
    </source>
</reference>
<organism evidence="5 6">
    <name type="scientific">Pseudidiomarina sediminum</name>
    <dbReference type="NCBI Taxonomy" id="431675"/>
    <lineage>
        <taxon>Bacteria</taxon>
        <taxon>Pseudomonadati</taxon>
        <taxon>Pseudomonadota</taxon>
        <taxon>Gammaproteobacteria</taxon>
        <taxon>Alteromonadales</taxon>
        <taxon>Idiomarinaceae</taxon>
        <taxon>Pseudidiomarina</taxon>
    </lineage>
</organism>
<dbReference type="InterPro" id="IPR025110">
    <property type="entry name" value="AMP-bd_C"/>
</dbReference>
<dbReference type="GO" id="GO:0031956">
    <property type="term" value="F:medium-chain fatty acid-CoA ligase activity"/>
    <property type="evidence" value="ECO:0007669"/>
    <property type="project" value="TreeGrafter"/>
</dbReference>
<name>A0A432Z3Q7_9GAMM</name>
<dbReference type="EMBL" id="PIQE01000002">
    <property type="protein sequence ID" value="RUO72516.1"/>
    <property type="molecule type" value="Genomic_DNA"/>
</dbReference>
<dbReference type="Pfam" id="PF13193">
    <property type="entry name" value="AMP-binding_C"/>
    <property type="match status" value="1"/>
</dbReference>
<dbReference type="Pfam" id="PF00501">
    <property type="entry name" value="AMP-binding"/>
    <property type="match status" value="1"/>
</dbReference>
<dbReference type="Gene3D" id="3.40.50.12780">
    <property type="entry name" value="N-terminal domain of ligase-like"/>
    <property type="match status" value="1"/>
</dbReference>
<dbReference type="Gene3D" id="3.30.300.30">
    <property type="match status" value="1"/>
</dbReference>
<dbReference type="PROSITE" id="PS00455">
    <property type="entry name" value="AMP_BINDING"/>
    <property type="match status" value="1"/>
</dbReference>
<dbReference type="InterPro" id="IPR042099">
    <property type="entry name" value="ANL_N_sf"/>
</dbReference>
<feature type="domain" description="AMP-binding enzyme C-terminal" evidence="4">
    <location>
        <begin position="479"/>
        <end position="552"/>
    </location>
</feature>
<keyword evidence="6" id="KW-1185">Reference proteome</keyword>
<protein>
    <submittedName>
        <fullName evidence="5">2,3-dihydroxybenzoate-AMP ligase</fullName>
    </submittedName>
</protein>
<dbReference type="Proteomes" id="UP000287022">
    <property type="component" value="Unassembled WGS sequence"/>
</dbReference>
<feature type="domain" description="AMP-dependent synthetase/ligase" evidence="3">
    <location>
        <begin position="39"/>
        <end position="419"/>
    </location>
</feature>
<evidence type="ECO:0000313" key="6">
    <source>
        <dbReference type="Proteomes" id="UP000287022"/>
    </source>
</evidence>
<dbReference type="AlphaFoldDB" id="A0A432Z3Q7"/>
<keyword evidence="2 5" id="KW-0436">Ligase</keyword>
<dbReference type="PANTHER" id="PTHR43201">
    <property type="entry name" value="ACYL-COA SYNTHETASE"/>
    <property type="match status" value="1"/>
</dbReference>
<evidence type="ECO:0000313" key="5">
    <source>
        <dbReference type="EMBL" id="RUO72516.1"/>
    </source>
</evidence>
<gene>
    <name evidence="5" type="ORF">CWI80_08170</name>
</gene>
<dbReference type="RefSeq" id="WP_026860293.1">
    <property type="nucleotide sequence ID" value="NZ_PIQE01000002.1"/>
</dbReference>
<evidence type="ECO:0000259" key="3">
    <source>
        <dbReference type="Pfam" id="PF00501"/>
    </source>
</evidence>
<dbReference type="PANTHER" id="PTHR43201:SF5">
    <property type="entry name" value="MEDIUM-CHAIN ACYL-COA LIGASE ACSF2, MITOCHONDRIAL"/>
    <property type="match status" value="1"/>
</dbReference>
<dbReference type="STRING" id="1122124.GCA_000423165_01514"/>
<evidence type="ECO:0000256" key="2">
    <source>
        <dbReference type="ARBA" id="ARBA00022598"/>
    </source>
</evidence>
<comment type="caution">
    <text evidence="5">The sequence shown here is derived from an EMBL/GenBank/DDBJ whole genome shotgun (WGS) entry which is preliminary data.</text>
</comment>
<dbReference type="InterPro" id="IPR000873">
    <property type="entry name" value="AMP-dep_synth/lig_dom"/>
</dbReference>
<dbReference type="InterPro" id="IPR020845">
    <property type="entry name" value="AMP-binding_CS"/>
</dbReference>
<proteinExistence type="inferred from homology"/>
<evidence type="ECO:0000256" key="1">
    <source>
        <dbReference type="ARBA" id="ARBA00006432"/>
    </source>
</evidence>
<accession>A0A432Z3Q7</accession>
<dbReference type="SUPFAM" id="SSF56801">
    <property type="entry name" value="Acetyl-CoA synthetase-like"/>
    <property type="match status" value="1"/>
</dbReference>
<dbReference type="GO" id="GO:0006631">
    <property type="term" value="P:fatty acid metabolic process"/>
    <property type="evidence" value="ECO:0007669"/>
    <property type="project" value="TreeGrafter"/>
</dbReference>
<sequence length="564" mass="61901">MKTSSQTRIAAMTSKGWWGTDTLHGLLAKAVASSPNKIAVADQPNREELTGSTPRRLTYVELDQASDRLAQQLLSNGVTADDILIVQLPNITELVVTYHAASKIGAILSPIPVQFARHELSTIATVLDSKLFITTSHFKGQPLATEALNNGATVFCFGEEPPTGAIPLSIDNAVHCEMLNNYRAEHADVIDDANRIITICWTSGTTGTPKGVPRSHNMWLATVKAEIGPCDYQPGDNFLNPFPLVNMAAVGGFLFPCVLMAGSLFLHHPLEPNIYLQQLQDEQINFTIAPPTLLNLLAKSEDMWNQFDFSALRRVGSGSAPLAPWMIEIFSKKYGKEVTNFYGSNEGICLLSNVETAADPEQRALMFPRLGYEHLPWKTDANTFTKTKVVDLTTGEEITEAGHKGELLIAGPTIFDAYFTRPGQPAVNADAFTEDGFYRTGDLVEICGDPAYYYKIVGRCKDVINRGGMKISPVEIDLLLESMETLQDVAVCAYPDERLGERICACVVPKADVAPPSLEDICAHLNKAGIAKFKLPERIEIFERLPRNAMGKVLRYQLVEQVSV</sequence>
<dbReference type="InterPro" id="IPR045851">
    <property type="entry name" value="AMP-bd_C_sf"/>
</dbReference>
<comment type="similarity">
    <text evidence="1">Belongs to the ATP-dependent AMP-binding enzyme family.</text>
</comment>